<evidence type="ECO:0000256" key="1">
    <source>
        <dbReference type="SAM" id="Coils"/>
    </source>
</evidence>
<dbReference type="Gene3D" id="1.25.40.10">
    <property type="entry name" value="Tetratricopeptide repeat domain"/>
    <property type="match status" value="1"/>
</dbReference>
<feature type="coiled-coil region" evidence="1">
    <location>
        <begin position="293"/>
        <end position="327"/>
    </location>
</feature>
<dbReference type="PANTHER" id="PTHR45005">
    <property type="match status" value="1"/>
</dbReference>
<dbReference type="EMBL" id="VLPK01000001">
    <property type="protein sequence ID" value="TSJ43719.1"/>
    <property type="molecule type" value="Genomic_DNA"/>
</dbReference>
<dbReference type="Proteomes" id="UP000318733">
    <property type="component" value="Unassembled WGS sequence"/>
</dbReference>
<dbReference type="OrthoDB" id="530017at2"/>
<gene>
    <name evidence="2" type="ORF">FO440_05885</name>
</gene>
<protein>
    <submittedName>
        <fullName evidence="2">Uncharacterized protein</fullName>
    </submittedName>
</protein>
<sequence>MKIETIDHLAYIIKEAEKRGRPKPIVFLGAGASRSAGIPDAKTIAKTIITDYPSNPKIKKLKEEERTYSRLMDTLQPSERNELLKSLIDKAKINVTHVYLAQMMKLGFIDYFLTVNFDNLMQRALALYNIFPPTYDISILKDITTTSFHPKSITYLHGQHNGLWLLNTKDEMEKVKEIVPPILNKISNGRIWIIIGYSGGDPIFDHIVNLGRFDDGLYWVGYKENDPADNVIKDLLDKSNTNSFLIKDYDADSFCLKLNTELGNPEPSIFDQPFSFLKSSLDNIVDIENTETYKSVRERLDDSKKMVEDAIQKYEGKNQSIKEMTDRDIRKSKLKKSLINALIKNDYENNDDLFTEGITLNDAEINELLSRLYNDWGARLHSKARNSQGLDQKKYFEMAVKKFEKAIDLNKDDFFILNNWGSALGDFASILTGTKQINFYKSSFEKFEKATALDDLYEEAYLNWGSTLTEYAKKLSGSEEELYYNLSFEKFAKVESINNENQNLYSNWSYALICYSYSLKNEKRILYLNEALEKAKRAVELGDNEYNVACAYALLGEKNNALRFLELTLKNRSTSTKEVLADRDWSKFAEDDDLIRLLSKYN</sequence>
<name>A0A556MV97_9SPHI</name>
<organism evidence="2 3">
    <name type="scientific">Mucilaginibacter corticis</name>
    <dbReference type="NCBI Taxonomy" id="2597670"/>
    <lineage>
        <taxon>Bacteria</taxon>
        <taxon>Pseudomonadati</taxon>
        <taxon>Bacteroidota</taxon>
        <taxon>Sphingobacteriia</taxon>
        <taxon>Sphingobacteriales</taxon>
        <taxon>Sphingobacteriaceae</taxon>
        <taxon>Mucilaginibacter</taxon>
    </lineage>
</organism>
<reference evidence="2 3" key="1">
    <citation type="submission" date="2019-07" db="EMBL/GenBank/DDBJ databases">
        <authorList>
            <person name="Huq M.A."/>
        </authorList>
    </citation>
    <scope>NUCLEOTIDE SEQUENCE [LARGE SCALE GENOMIC DNA]</scope>
    <source>
        <strain evidence="2 3">MAH-19</strain>
    </source>
</reference>
<keyword evidence="3" id="KW-1185">Reference proteome</keyword>
<evidence type="ECO:0000313" key="2">
    <source>
        <dbReference type="EMBL" id="TSJ43719.1"/>
    </source>
</evidence>
<dbReference type="InterPro" id="IPR053277">
    <property type="entry name" value="Endomembrane_traffic_mod"/>
</dbReference>
<evidence type="ECO:0000313" key="3">
    <source>
        <dbReference type="Proteomes" id="UP000318733"/>
    </source>
</evidence>
<dbReference type="RefSeq" id="WP_144247285.1">
    <property type="nucleotide sequence ID" value="NZ_VLPK01000001.1"/>
</dbReference>
<dbReference type="AlphaFoldDB" id="A0A556MV97"/>
<dbReference type="SUPFAM" id="SSF48452">
    <property type="entry name" value="TPR-like"/>
    <property type="match status" value="1"/>
</dbReference>
<keyword evidence="1" id="KW-0175">Coiled coil</keyword>
<proteinExistence type="predicted"/>
<dbReference type="NCBIfam" id="NF047558">
    <property type="entry name" value="TPR_END_plus"/>
    <property type="match status" value="1"/>
</dbReference>
<dbReference type="SUPFAM" id="SSF52467">
    <property type="entry name" value="DHS-like NAD/FAD-binding domain"/>
    <property type="match status" value="1"/>
</dbReference>
<dbReference type="InterPro" id="IPR011990">
    <property type="entry name" value="TPR-like_helical_dom_sf"/>
</dbReference>
<accession>A0A556MV97</accession>
<dbReference type="InterPro" id="IPR029035">
    <property type="entry name" value="DHS-like_NAD/FAD-binding_dom"/>
</dbReference>
<dbReference type="PANTHER" id="PTHR45005:SF2">
    <property type="entry name" value="PROTEIN HLB1"/>
    <property type="match status" value="1"/>
</dbReference>
<dbReference type="Gene3D" id="3.40.50.1220">
    <property type="entry name" value="TPP-binding domain"/>
    <property type="match status" value="1"/>
</dbReference>
<comment type="caution">
    <text evidence="2">The sequence shown here is derived from an EMBL/GenBank/DDBJ whole genome shotgun (WGS) entry which is preliminary data.</text>
</comment>